<evidence type="ECO:0000313" key="4">
    <source>
        <dbReference type="Proteomes" id="UP000199584"/>
    </source>
</evidence>
<dbReference type="CDD" id="cd11723">
    <property type="entry name" value="YabN_N_like"/>
    <property type="match status" value="1"/>
</dbReference>
<evidence type="ECO:0000313" key="3">
    <source>
        <dbReference type="EMBL" id="SFR04449.1"/>
    </source>
</evidence>
<feature type="domain" description="NTP pyrophosphohydrolase MazG-like" evidence="2">
    <location>
        <begin position="259"/>
        <end position="332"/>
    </location>
</feature>
<dbReference type="Gene3D" id="1.10.287.1080">
    <property type="entry name" value="MazG-like"/>
    <property type="match status" value="2"/>
</dbReference>
<dbReference type="CDD" id="cd11529">
    <property type="entry name" value="NTP-PPase_MazG_Cterm"/>
    <property type="match status" value="1"/>
</dbReference>
<dbReference type="GO" id="GO:0006950">
    <property type="term" value="P:response to stress"/>
    <property type="evidence" value="ECO:0007669"/>
    <property type="project" value="UniProtKB-ARBA"/>
</dbReference>
<dbReference type="PANTHER" id="PTHR30522:SF0">
    <property type="entry name" value="NUCLEOSIDE TRIPHOSPHATE PYROPHOSPHOHYDROLASE"/>
    <property type="match status" value="1"/>
</dbReference>
<keyword evidence="3" id="KW-0808">Transferase</keyword>
<reference evidence="4" key="1">
    <citation type="submission" date="2016-10" db="EMBL/GenBank/DDBJ databases">
        <authorList>
            <person name="Varghese N."/>
            <person name="Submissions S."/>
        </authorList>
    </citation>
    <scope>NUCLEOTIDE SEQUENCE [LARGE SCALE GENOMIC DNA]</scope>
    <source>
        <strain evidence="4">DSM 3669</strain>
    </source>
</reference>
<proteinExistence type="predicted"/>
<keyword evidence="4" id="KW-1185">Reference proteome</keyword>
<dbReference type="SUPFAM" id="SSF53790">
    <property type="entry name" value="Tetrapyrrole methylase"/>
    <property type="match status" value="1"/>
</dbReference>
<evidence type="ECO:0000259" key="1">
    <source>
        <dbReference type="Pfam" id="PF00590"/>
    </source>
</evidence>
<dbReference type="SUPFAM" id="SSF101386">
    <property type="entry name" value="all-alpha NTP pyrophosphatases"/>
    <property type="match status" value="2"/>
</dbReference>
<protein>
    <submittedName>
        <fullName evidence="3">Tetrapyrrole methylase family protein / MazG family protein</fullName>
    </submittedName>
</protein>
<dbReference type="OrthoDB" id="9808939at2"/>
<dbReference type="AlphaFoldDB" id="A0A1I6DG84"/>
<organism evidence="3 4">
    <name type="scientific">Desulfoscipio geothermicus DSM 3669</name>
    <dbReference type="NCBI Taxonomy" id="1121426"/>
    <lineage>
        <taxon>Bacteria</taxon>
        <taxon>Bacillati</taxon>
        <taxon>Bacillota</taxon>
        <taxon>Clostridia</taxon>
        <taxon>Eubacteriales</taxon>
        <taxon>Desulfallaceae</taxon>
        <taxon>Desulfoscipio</taxon>
    </lineage>
</organism>
<dbReference type="CDD" id="cd11528">
    <property type="entry name" value="NTP-PPase_MazG_Nterm"/>
    <property type="match status" value="1"/>
</dbReference>
<keyword evidence="3" id="KW-0489">Methyltransferase</keyword>
<feature type="domain" description="NTP pyrophosphohydrolase MazG-like" evidence="2">
    <location>
        <begin position="400"/>
        <end position="459"/>
    </location>
</feature>
<dbReference type="NCBIfam" id="NF007113">
    <property type="entry name" value="PRK09562.1"/>
    <property type="match status" value="1"/>
</dbReference>
<dbReference type="InterPro" id="IPR035996">
    <property type="entry name" value="4pyrrol_Methylase_sf"/>
</dbReference>
<dbReference type="InterPro" id="IPR014777">
    <property type="entry name" value="4pyrrole_Mease_sub1"/>
</dbReference>
<dbReference type="NCBIfam" id="TIGR00444">
    <property type="entry name" value="mazG"/>
    <property type="match status" value="1"/>
</dbReference>
<feature type="domain" description="Tetrapyrrole methylase" evidence="1">
    <location>
        <begin position="4"/>
        <end position="207"/>
    </location>
</feature>
<dbReference type="PIRSF" id="PIRSF002845">
    <property type="entry name" value="Ttrprl_mtas_MazG"/>
    <property type="match status" value="1"/>
</dbReference>
<name>A0A1I6DG84_9FIRM</name>
<dbReference type="InterPro" id="IPR048011">
    <property type="entry name" value="NTP-PPase_MazG-like_C"/>
</dbReference>
<dbReference type="PANTHER" id="PTHR30522">
    <property type="entry name" value="NUCLEOSIDE TRIPHOSPHATE PYROPHOSPHOHYDROLASE"/>
    <property type="match status" value="1"/>
</dbReference>
<dbReference type="GO" id="GO:0046076">
    <property type="term" value="P:dTTP catabolic process"/>
    <property type="evidence" value="ECO:0007669"/>
    <property type="project" value="TreeGrafter"/>
</dbReference>
<dbReference type="GO" id="GO:0046061">
    <property type="term" value="P:dATP catabolic process"/>
    <property type="evidence" value="ECO:0007669"/>
    <property type="project" value="TreeGrafter"/>
</dbReference>
<dbReference type="InterPro" id="IPR004518">
    <property type="entry name" value="MazG-like_dom"/>
</dbReference>
<dbReference type="InterPro" id="IPR035013">
    <property type="entry name" value="YabN_N"/>
</dbReference>
<dbReference type="GO" id="GO:0047429">
    <property type="term" value="F:nucleoside triphosphate diphosphatase activity"/>
    <property type="evidence" value="ECO:0007669"/>
    <property type="project" value="InterPro"/>
</dbReference>
<dbReference type="Pfam" id="PF00590">
    <property type="entry name" value="TP_methylase"/>
    <property type="match status" value="1"/>
</dbReference>
<dbReference type="Gene3D" id="3.40.1010.10">
    <property type="entry name" value="Cobalt-precorrin-4 Transmethylase, Domain 1"/>
    <property type="match status" value="1"/>
</dbReference>
<gene>
    <name evidence="3" type="ORF">SAMN05660706_11071</name>
</gene>
<evidence type="ECO:0000259" key="2">
    <source>
        <dbReference type="Pfam" id="PF03819"/>
    </source>
</evidence>
<dbReference type="GO" id="GO:0046047">
    <property type="term" value="P:TTP catabolic process"/>
    <property type="evidence" value="ECO:0007669"/>
    <property type="project" value="TreeGrafter"/>
</dbReference>
<dbReference type="InterPro" id="IPR011551">
    <property type="entry name" value="NTP_PyrPHydrolase_MazG"/>
</dbReference>
<dbReference type="EMBL" id="FOYM01000010">
    <property type="protein sequence ID" value="SFR04449.1"/>
    <property type="molecule type" value="Genomic_DNA"/>
</dbReference>
<dbReference type="Proteomes" id="UP000199584">
    <property type="component" value="Unassembled WGS sequence"/>
</dbReference>
<dbReference type="FunFam" id="1.10.287.1080:FF:000001">
    <property type="entry name" value="Nucleoside triphosphate pyrophosphohydrolase"/>
    <property type="match status" value="1"/>
</dbReference>
<dbReference type="GO" id="GO:0046081">
    <property type="term" value="P:dUTP catabolic process"/>
    <property type="evidence" value="ECO:0007669"/>
    <property type="project" value="TreeGrafter"/>
</dbReference>
<sequence>MTAKISIVGLGPGGTDYLPPANLAMLRDARRLFLRTEIHPVVEWLKGRGIAFASFDRYYEQADSFEEVYRRIKDDVLAAAEAGPVVYAVPGHPLVAESAVDLILQEAQRRGVSTVVAPAMSFLDAVYAVLRIDPVQGLQIVDGLQPAGPDLDPSKGAVVVQVYNQLVASDIKLTLLEMYPAEHEVAVVRAAGVPGEEKVEYLPLYEIDRLNWVDHLTTLYVPPLTGGALHNSGKFGFDRLVDIMARLRSENGCPWDREQDHHTLTPYLLEETYEVLAAIQQEDMYNICEELGDLLLQIVFHAQIARERGFFNIHDVVEGICRKMIHRHPHVFGDLEVRDSSEVLINWEKIKRSEKDGDTKVKQSVLDGVPRGLPALLRSWKIQARAARVGFDWPDYQGALNKVEEELNELKEALESGGRKKIELETGDILFAVVNTARLLGIDPEAALTATTEKFIRRFQKIERNAALSGKELYNMTLQEMDIFWEQAKKDEN</sequence>
<dbReference type="FunFam" id="1.10.287.1080:FF:000003">
    <property type="entry name" value="Nucleoside triphosphate pyrophosphohydrolase"/>
    <property type="match status" value="1"/>
</dbReference>
<dbReference type="STRING" id="39060.SAMN05660706_11071"/>
<dbReference type="GO" id="GO:0046052">
    <property type="term" value="P:UTP catabolic process"/>
    <property type="evidence" value="ECO:0007669"/>
    <property type="project" value="TreeGrafter"/>
</dbReference>
<dbReference type="InterPro" id="IPR024180">
    <property type="entry name" value="Tetrapyrrole_Mease/MazG_pred"/>
</dbReference>
<accession>A0A1I6DG84</accession>
<dbReference type="Pfam" id="PF03819">
    <property type="entry name" value="MazG"/>
    <property type="match status" value="2"/>
</dbReference>
<dbReference type="InterPro" id="IPR048015">
    <property type="entry name" value="NTP-PPase_MazG-like_N"/>
</dbReference>
<dbReference type="GO" id="GO:0006203">
    <property type="term" value="P:dGTP catabolic process"/>
    <property type="evidence" value="ECO:0007669"/>
    <property type="project" value="TreeGrafter"/>
</dbReference>
<dbReference type="GO" id="GO:0008168">
    <property type="term" value="F:methyltransferase activity"/>
    <property type="evidence" value="ECO:0007669"/>
    <property type="project" value="UniProtKB-KW"/>
</dbReference>
<dbReference type="InterPro" id="IPR000878">
    <property type="entry name" value="4pyrrol_Mease"/>
</dbReference>
<dbReference type="RefSeq" id="WP_092482883.1">
    <property type="nucleotide sequence ID" value="NZ_FOYM01000010.1"/>
</dbReference>
<dbReference type="GO" id="GO:0032259">
    <property type="term" value="P:methylation"/>
    <property type="evidence" value="ECO:0007669"/>
    <property type="project" value="UniProtKB-KW"/>
</dbReference>